<dbReference type="Proteomes" id="UP000886885">
    <property type="component" value="Chromosome 4A"/>
</dbReference>
<evidence type="ECO:0000313" key="1">
    <source>
        <dbReference type="EMBL" id="KAG6779339.1"/>
    </source>
</evidence>
<dbReference type="AlphaFoldDB" id="A0A8X8A0D8"/>
<proteinExistence type="predicted"/>
<gene>
    <name evidence="1" type="ORF">POTOM_015716</name>
</gene>
<keyword evidence="2" id="KW-1185">Reference proteome</keyword>
<dbReference type="OrthoDB" id="10268090at2759"/>
<protein>
    <submittedName>
        <fullName evidence="1">Uncharacterized protein</fullName>
    </submittedName>
</protein>
<accession>A0A8X8A0D8</accession>
<reference evidence="1" key="1">
    <citation type="journal article" date="2020" name="bioRxiv">
        <title>Hybrid origin of Populus tomentosa Carr. identified through genome sequencing and phylogenomic analysis.</title>
        <authorList>
            <person name="An X."/>
            <person name="Gao K."/>
            <person name="Chen Z."/>
            <person name="Li J."/>
            <person name="Yang X."/>
            <person name="Yang X."/>
            <person name="Zhou J."/>
            <person name="Guo T."/>
            <person name="Zhao T."/>
            <person name="Huang S."/>
            <person name="Miao D."/>
            <person name="Khan W.U."/>
            <person name="Rao P."/>
            <person name="Ye M."/>
            <person name="Lei B."/>
            <person name="Liao W."/>
            <person name="Wang J."/>
            <person name="Ji L."/>
            <person name="Li Y."/>
            <person name="Guo B."/>
            <person name="Mustafa N.S."/>
            <person name="Li S."/>
            <person name="Yun Q."/>
            <person name="Keller S.R."/>
            <person name="Mao J."/>
            <person name="Zhang R."/>
            <person name="Strauss S.H."/>
        </authorList>
    </citation>
    <scope>NUCLEOTIDE SEQUENCE</scope>
    <source>
        <strain evidence="1">GM15</strain>
        <tissue evidence="1">Leaf</tissue>
    </source>
</reference>
<name>A0A8X8A0D8_POPTO</name>
<sequence>MSCLKTCTESGCLALEEKSIRYVFMIEIILCKHIDDRCTYEAFMVASNMQQDKLDSEQLTPLNLLQTEPRCDYFDICGEPLFMGRMKVKYHEKQRRMVLWWFLRVSLIYSLDELRLMFTCRQWLAFLYQTNLRLGELEVREKDRWEF</sequence>
<comment type="caution">
    <text evidence="1">The sequence shown here is derived from an EMBL/GenBank/DDBJ whole genome shotgun (WGS) entry which is preliminary data.</text>
</comment>
<organism evidence="1 2">
    <name type="scientific">Populus tomentosa</name>
    <name type="common">Chinese white poplar</name>
    <dbReference type="NCBI Taxonomy" id="118781"/>
    <lineage>
        <taxon>Eukaryota</taxon>
        <taxon>Viridiplantae</taxon>
        <taxon>Streptophyta</taxon>
        <taxon>Embryophyta</taxon>
        <taxon>Tracheophyta</taxon>
        <taxon>Spermatophyta</taxon>
        <taxon>Magnoliopsida</taxon>
        <taxon>eudicotyledons</taxon>
        <taxon>Gunneridae</taxon>
        <taxon>Pentapetalae</taxon>
        <taxon>rosids</taxon>
        <taxon>fabids</taxon>
        <taxon>Malpighiales</taxon>
        <taxon>Salicaceae</taxon>
        <taxon>Saliceae</taxon>
        <taxon>Populus</taxon>
    </lineage>
</organism>
<evidence type="ECO:0000313" key="2">
    <source>
        <dbReference type="Proteomes" id="UP000886885"/>
    </source>
</evidence>
<dbReference type="EMBL" id="JAAWWB010000007">
    <property type="protein sequence ID" value="KAG6779339.1"/>
    <property type="molecule type" value="Genomic_DNA"/>
</dbReference>